<gene>
    <name evidence="2" type="ORF">MVEN_02023100</name>
</gene>
<dbReference type="OrthoDB" id="4121058at2759"/>
<protein>
    <submittedName>
        <fullName evidence="2">Uncharacterized protein</fullName>
    </submittedName>
</protein>
<evidence type="ECO:0000256" key="1">
    <source>
        <dbReference type="SAM" id="MobiDB-lite"/>
    </source>
</evidence>
<keyword evidence="3" id="KW-1185">Reference proteome</keyword>
<feature type="region of interest" description="Disordered" evidence="1">
    <location>
        <begin position="298"/>
        <end position="336"/>
    </location>
</feature>
<name>A0A8H7CJ93_9AGAR</name>
<reference evidence="2" key="1">
    <citation type="submission" date="2020-05" db="EMBL/GenBank/DDBJ databases">
        <title>Mycena genomes resolve the evolution of fungal bioluminescence.</title>
        <authorList>
            <person name="Tsai I.J."/>
        </authorList>
    </citation>
    <scope>NUCLEOTIDE SEQUENCE</scope>
    <source>
        <strain evidence="2">CCC161011</strain>
    </source>
</reference>
<organism evidence="2 3">
    <name type="scientific">Mycena venus</name>
    <dbReference type="NCBI Taxonomy" id="2733690"/>
    <lineage>
        <taxon>Eukaryota</taxon>
        <taxon>Fungi</taxon>
        <taxon>Dikarya</taxon>
        <taxon>Basidiomycota</taxon>
        <taxon>Agaricomycotina</taxon>
        <taxon>Agaricomycetes</taxon>
        <taxon>Agaricomycetidae</taxon>
        <taxon>Agaricales</taxon>
        <taxon>Marasmiineae</taxon>
        <taxon>Mycenaceae</taxon>
        <taxon>Mycena</taxon>
    </lineage>
</organism>
<dbReference type="EMBL" id="JACAZI010000021">
    <property type="protein sequence ID" value="KAF7337992.1"/>
    <property type="molecule type" value="Genomic_DNA"/>
</dbReference>
<feature type="region of interest" description="Disordered" evidence="1">
    <location>
        <begin position="127"/>
        <end position="149"/>
    </location>
</feature>
<dbReference type="AlphaFoldDB" id="A0A8H7CJ93"/>
<evidence type="ECO:0000313" key="3">
    <source>
        <dbReference type="Proteomes" id="UP000620124"/>
    </source>
</evidence>
<accession>A0A8H7CJ93</accession>
<dbReference type="Proteomes" id="UP000620124">
    <property type="component" value="Unassembled WGS sequence"/>
</dbReference>
<evidence type="ECO:0000313" key="2">
    <source>
        <dbReference type="EMBL" id="KAF7337992.1"/>
    </source>
</evidence>
<comment type="caution">
    <text evidence="2">The sequence shown here is derived from an EMBL/GenBank/DDBJ whole genome shotgun (WGS) entry which is preliminary data.</text>
</comment>
<sequence length="336" mass="37587">MSSDSEEGSGFDFVRHYAQSIQRDGFLVHGDEFYVHGYGDRMRRADATRKVAKRQPLPHRDESEDFYLAQVAHYGLQSAKTKEAAKHALLTAFGARKTLDVPSRILQLEKDMREEYAAANKIAKANSWEKGGPRPAKKGKTQPAKSQEGGELCGKFEIIAPFLTEQWEDSTRDTMWLKLSPSSTNVRLWGQFDFGIISGIIRSTTLPVQVNDSMKFFWRGREDGTGESTFGPENVGTIEFLGAGKFKATMNWDAGGNFEFAGTKLEGAQGTLSSRSLREWKTTWRSINPRAYERENRARWGQWGGDGDDAEQPAGSDTTEVVESDEEGYYSGNCAF</sequence>
<proteinExistence type="predicted"/>